<sequence>CQQQGIAVTGYSPLGAPSYVPLGMASQDENLLDESTINAIAEAHGKSPGQIALKWNVQRGVAVIPKTSRVERLAENLALFDFELSDPQMEAIDQLDRHRRFNDPGHFCEAAFGAFYPIYD</sequence>
<dbReference type="RefSeq" id="WP_146115465.1">
    <property type="nucleotide sequence ID" value="NZ_PUIA01000005.1"/>
</dbReference>
<evidence type="ECO:0000256" key="3">
    <source>
        <dbReference type="ARBA" id="ARBA00023002"/>
    </source>
</evidence>
<comment type="similarity">
    <text evidence="1">Belongs to the aldo/keto reductase family.</text>
</comment>
<gene>
    <name evidence="5" type="ORF">C5Y96_00930</name>
</gene>
<dbReference type="PANTHER" id="PTHR43827">
    <property type="entry name" value="2,5-DIKETO-D-GLUCONIC ACID REDUCTASE"/>
    <property type="match status" value="1"/>
</dbReference>
<name>A0A2S8G975_9BACT</name>
<dbReference type="InterPro" id="IPR020471">
    <property type="entry name" value="AKR"/>
</dbReference>
<accession>A0A2S8G975</accession>
<keyword evidence="3" id="KW-0560">Oxidoreductase</keyword>
<proteinExistence type="inferred from homology"/>
<dbReference type="SUPFAM" id="SSF51430">
    <property type="entry name" value="NAD(P)-linked oxidoreductase"/>
    <property type="match status" value="1"/>
</dbReference>
<dbReference type="InterPro" id="IPR036812">
    <property type="entry name" value="NAD(P)_OxRdtase_dom_sf"/>
</dbReference>
<evidence type="ECO:0000256" key="1">
    <source>
        <dbReference type="ARBA" id="ARBA00007905"/>
    </source>
</evidence>
<dbReference type="Pfam" id="PF00248">
    <property type="entry name" value="Aldo_ket_red"/>
    <property type="match status" value="1"/>
</dbReference>
<comment type="caution">
    <text evidence="5">The sequence shown here is derived from an EMBL/GenBank/DDBJ whole genome shotgun (WGS) entry which is preliminary data.</text>
</comment>
<evidence type="ECO:0000313" key="5">
    <source>
        <dbReference type="EMBL" id="PQO41015.1"/>
    </source>
</evidence>
<evidence type="ECO:0000259" key="4">
    <source>
        <dbReference type="Pfam" id="PF00248"/>
    </source>
</evidence>
<reference evidence="5 6" key="1">
    <citation type="submission" date="2018-02" db="EMBL/GenBank/DDBJ databases">
        <title>Comparative genomes isolates from brazilian mangrove.</title>
        <authorList>
            <person name="Araujo J.E."/>
            <person name="Taketani R.G."/>
            <person name="Silva M.C.P."/>
            <person name="Loureco M.V."/>
            <person name="Andreote F.D."/>
        </authorList>
    </citation>
    <scope>NUCLEOTIDE SEQUENCE [LARGE SCALE GENOMIC DNA]</scope>
    <source>
        <strain evidence="5 6">HEX-2 MGV</strain>
    </source>
</reference>
<dbReference type="InterPro" id="IPR023210">
    <property type="entry name" value="NADP_OxRdtase_dom"/>
</dbReference>
<dbReference type="PANTHER" id="PTHR43827:SF3">
    <property type="entry name" value="NADP-DEPENDENT OXIDOREDUCTASE DOMAIN-CONTAINING PROTEIN"/>
    <property type="match status" value="1"/>
</dbReference>
<protein>
    <submittedName>
        <fullName evidence="5">4-dihydromethyl-trisporate dehydrogenase</fullName>
    </submittedName>
</protein>
<dbReference type="Proteomes" id="UP000240009">
    <property type="component" value="Unassembled WGS sequence"/>
</dbReference>
<dbReference type="Gene3D" id="3.20.20.100">
    <property type="entry name" value="NADP-dependent oxidoreductase domain"/>
    <property type="match status" value="1"/>
</dbReference>
<dbReference type="AlphaFoldDB" id="A0A2S8G975"/>
<keyword evidence="2" id="KW-0521">NADP</keyword>
<evidence type="ECO:0000313" key="6">
    <source>
        <dbReference type="Proteomes" id="UP000240009"/>
    </source>
</evidence>
<organism evidence="5 6">
    <name type="scientific">Blastopirellula marina</name>
    <dbReference type="NCBI Taxonomy" id="124"/>
    <lineage>
        <taxon>Bacteria</taxon>
        <taxon>Pseudomonadati</taxon>
        <taxon>Planctomycetota</taxon>
        <taxon>Planctomycetia</taxon>
        <taxon>Pirellulales</taxon>
        <taxon>Pirellulaceae</taxon>
        <taxon>Blastopirellula</taxon>
    </lineage>
</organism>
<dbReference type="EMBL" id="PUIA01000005">
    <property type="protein sequence ID" value="PQO41015.1"/>
    <property type="molecule type" value="Genomic_DNA"/>
</dbReference>
<evidence type="ECO:0000256" key="2">
    <source>
        <dbReference type="ARBA" id="ARBA00022857"/>
    </source>
</evidence>
<feature type="non-terminal residue" evidence="5">
    <location>
        <position position="1"/>
    </location>
</feature>
<dbReference type="GO" id="GO:0016616">
    <property type="term" value="F:oxidoreductase activity, acting on the CH-OH group of donors, NAD or NADP as acceptor"/>
    <property type="evidence" value="ECO:0007669"/>
    <property type="project" value="UniProtKB-ARBA"/>
</dbReference>
<feature type="domain" description="NADP-dependent oxidoreductase" evidence="4">
    <location>
        <begin position="1"/>
        <end position="96"/>
    </location>
</feature>